<dbReference type="AlphaFoldDB" id="A0A0Q2MMG0"/>
<dbReference type="RefSeq" id="WP_055576286.1">
    <property type="nucleotide sequence ID" value="NZ_LKTM01000004.1"/>
</dbReference>
<dbReference type="Pfam" id="PF01872">
    <property type="entry name" value="RibD_C"/>
    <property type="match status" value="1"/>
</dbReference>
<dbReference type="SUPFAM" id="SSF53597">
    <property type="entry name" value="Dihydrofolate reductase-like"/>
    <property type="match status" value="1"/>
</dbReference>
<proteinExistence type="predicted"/>
<dbReference type="GO" id="GO:0009231">
    <property type="term" value="P:riboflavin biosynthetic process"/>
    <property type="evidence" value="ECO:0007669"/>
    <property type="project" value="InterPro"/>
</dbReference>
<dbReference type="Gene3D" id="3.40.430.10">
    <property type="entry name" value="Dihydrofolate Reductase, subunit A"/>
    <property type="match status" value="1"/>
</dbReference>
<gene>
    <name evidence="2" type="ORF">AO501_17670</name>
</gene>
<protein>
    <submittedName>
        <fullName evidence="2">Deaminase</fullName>
    </submittedName>
</protein>
<dbReference type="OrthoDB" id="7949219at2"/>
<name>A0A0Q2MMG0_MYCGO</name>
<dbReference type="EMBL" id="LKTM01000004">
    <property type="protein sequence ID" value="KQH80879.1"/>
    <property type="molecule type" value="Genomic_DNA"/>
</dbReference>
<accession>A0A0Q2MMG0</accession>
<reference evidence="2 3" key="1">
    <citation type="submission" date="2015-10" db="EMBL/GenBank/DDBJ databases">
        <title>Mycobacterium gordonae draft genome assembly.</title>
        <authorList>
            <person name="Ustinova V."/>
            <person name="Smirnova T."/>
            <person name="Blagodatskikh K."/>
            <person name="Varlamov D."/>
            <person name="Larionova E."/>
            <person name="Chernousova L."/>
        </authorList>
    </citation>
    <scope>NUCLEOTIDE SEQUENCE [LARGE SCALE GENOMIC DNA]</scope>
    <source>
        <strain evidence="2 3">CTRI 14-8773</strain>
    </source>
</reference>
<dbReference type="Proteomes" id="UP000051677">
    <property type="component" value="Unassembled WGS sequence"/>
</dbReference>
<evidence type="ECO:0000313" key="3">
    <source>
        <dbReference type="Proteomes" id="UP000051677"/>
    </source>
</evidence>
<sequence length="195" mass="21387">MGTLTYTASVSLDGYVADATGDFQWSAPGDPVFSAHIERMATVSTEVLGRKTYALMQYWETFPDDDDHPAADREFARRWRDIEKVVVSSTLRRDELGSERDRLMPRLSLDELKQIVDGAPGVVEIFGPTVAGPAIAAGMVEEFHFFVIPKMVGGGLRALPDGVHLDLNLVEHRIFGDGAAYLRYRAGEGAAPAMD</sequence>
<evidence type="ECO:0000259" key="1">
    <source>
        <dbReference type="Pfam" id="PF01872"/>
    </source>
</evidence>
<dbReference type="InterPro" id="IPR002734">
    <property type="entry name" value="RibDG_C"/>
</dbReference>
<dbReference type="InterPro" id="IPR024072">
    <property type="entry name" value="DHFR-like_dom_sf"/>
</dbReference>
<dbReference type="PANTHER" id="PTHR38011">
    <property type="entry name" value="DIHYDROFOLATE REDUCTASE FAMILY PROTEIN (AFU_ORTHOLOGUE AFUA_8G06820)"/>
    <property type="match status" value="1"/>
</dbReference>
<dbReference type="PANTHER" id="PTHR38011:SF11">
    <property type="entry name" value="2,5-DIAMINO-6-RIBOSYLAMINO-4(3H)-PYRIMIDINONE 5'-PHOSPHATE REDUCTASE"/>
    <property type="match status" value="1"/>
</dbReference>
<feature type="domain" description="Bacterial bifunctional deaminase-reductase C-terminal" evidence="1">
    <location>
        <begin position="3"/>
        <end position="178"/>
    </location>
</feature>
<dbReference type="InterPro" id="IPR050765">
    <property type="entry name" value="Riboflavin_Biosynth_HTPR"/>
</dbReference>
<organism evidence="2 3">
    <name type="scientific">Mycobacterium gordonae</name>
    <dbReference type="NCBI Taxonomy" id="1778"/>
    <lineage>
        <taxon>Bacteria</taxon>
        <taxon>Bacillati</taxon>
        <taxon>Actinomycetota</taxon>
        <taxon>Actinomycetes</taxon>
        <taxon>Mycobacteriales</taxon>
        <taxon>Mycobacteriaceae</taxon>
        <taxon>Mycobacterium</taxon>
    </lineage>
</organism>
<dbReference type="GO" id="GO:0008703">
    <property type="term" value="F:5-amino-6-(5-phosphoribosylamino)uracil reductase activity"/>
    <property type="evidence" value="ECO:0007669"/>
    <property type="project" value="InterPro"/>
</dbReference>
<evidence type="ECO:0000313" key="2">
    <source>
        <dbReference type="EMBL" id="KQH80879.1"/>
    </source>
</evidence>
<comment type="caution">
    <text evidence="2">The sequence shown here is derived from an EMBL/GenBank/DDBJ whole genome shotgun (WGS) entry which is preliminary data.</text>
</comment>